<sequence length="176" mass="20487">MLNAHPNKKTERDTFEKYMENGGGWMGFHAAAYNDKNTNWPWFLKFIGGGVFYCNNWPPQPVLIEVDNPSHPVTKNLPASFVVPESEWYQWNPSPRKNKEVEVLVSISPKNYPLGIKDIVNFGDFPIVWTNRNYRMIYLNMGHGDNEFTDATQKLLFINAFRWVLSQNKKGDPFKK</sequence>
<dbReference type="PANTHER" id="PTHR40469">
    <property type="entry name" value="SECRETED GLYCOSYL HYDROLASE"/>
    <property type="match status" value="1"/>
</dbReference>
<comment type="caution">
    <text evidence="2">The sequence shown here is derived from an EMBL/GenBank/DDBJ whole genome shotgun (WGS) entry which is preliminary data.</text>
</comment>
<dbReference type="PANTHER" id="PTHR40469:SF2">
    <property type="entry name" value="GALACTOSE-BINDING DOMAIN-LIKE SUPERFAMILY PROTEIN"/>
    <property type="match status" value="1"/>
</dbReference>
<gene>
    <name evidence="2" type="ORF">SDC9_165484</name>
</gene>
<organism evidence="2">
    <name type="scientific">bioreactor metagenome</name>
    <dbReference type="NCBI Taxonomy" id="1076179"/>
    <lineage>
        <taxon>unclassified sequences</taxon>
        <taxon>metagenomes</taxon>
        <taxon>ecological metagenomes</taxon>
    </lineage>
</organism>
<reference evidence="2" key="1">
    <citation type="submission" date="2019-08" db="EMBL/GenBank/DDBJ databases">
        <authorList>
            <person name="Kucharzyk K."/>
            <person name="Murdoch R.W."/>
            <person name="Higgins S."/>
            <person name="Loffler F."/>
        </authorList>
    </citation>
    <scope>NUCLEOTIDE SEQUENCE</scope>
</reference>
<dbReference type="EMBL" id="VSSQ01065400">
    <property type="protein sequence ID" value="MPN18126.1"/>
    <property type="molecule type" value="Genomic_DNA"/>
</dbReference>
<proteinExistence type="predicted"/>
<dbReference type="SUPFAM" id="SSF52317">
    <property type="entry name" value="Class I glutamine amidotransferase-like"/>
    <property type="match status" value="1"/>
</dbReference>
<protein>
    <recommendedName>
        <fullName evidence="1">ThuA-like domain-containing protein</fullName>
    </recommendedName>
</protein>
<feature type="domain" description="ThuA-like" evidence="1">
    <location>
        <begin position="9"/>
        <end position="164"/>
    </location>
</feature>
<dbReference type="AlphaFoldDB" id="A0A645FWA1"/>
<evidence type="ECO:0000259" key="1">
    <source>
        <dbReference type="Pfam" id="PF06283"/>
    </source>
</evidence>
<dbReference type="Gene3D" id="3.40.50.880">
    <property type="match status" value="1"/>
</dbReference>
<accession>A0A645FWA1</accession>
<dbReference type="Pfam" id="PF06283">
    <property type="entry name" value="ThuA"/>
    <property type="match status" value="1"/>
</dbReference>
<evidence type="ECO:0000313" key="2">
    <source>
        <dbReference type="EMBL" id="MPN18126.1"/>
    </source>
</evidence>
<dbReference type="InterPro" id="IPR029062">
    <property type="entry name" value="Class_I_gatase-like"/>
</dbReference>
<dbReference type="InterPro" id="IPR029010">
    <property type="entry name" value="ThuA-like"/>
</dbReference>
<name>A0A645FWA1_9ZZZZ</name>